<proteinExistence type="predicted"/>
<dbReference type="PATRIC" id="fig|743698.3.peg.632"/>
<evidence type="ECO:0000313" key="1">
    <source>
        <dbReference type="EMBL" id="AKM54201.1"/>
    </source>
</evidence>
<dbReference type="PROSITE" id="PS51257">
    <property type="entry name" value="PROKAR_LIPOPROTEIN"/>
    <property type="match status" value="1"/>
</dbReference>
<reference evidence="2" key="2">
    <citation type="submission" date="2015-06" db="EMBL/GenBank/DDBJ databases">
        <title>Complete genome sequence of Spiroplasma eriocheiris TDA-040725-5 (DSM 21848).</title>
        <authorList>
            <person name="Lo W.-S."/>
            <person name="Kuo C.-H."/>
        </authorList>
    </citation>
    <scope>NUCLEOTIDE SEQUENCE [LARGE SCALE GENOMIC DNA]</scope>
    <source>
        <strain evidence="2">TDA-040725-5</strain>
    </source>
</reference>
<dbReference type="NCBIfam" id="NF038029">
    <property type="entry name" value="LP_plasma"/>
    <property type="match status" value="1"/>
</dbReference>
<organism evidence="1 2">
    <name type="scientific">Spiroplasma eriocheiris</name>
    <dbReference type="NCBI Taxonomy" id="315358"/>
    <lineage>
        <taxon>Bacteria</taxon>
        <taxon>Bacillati</taxon>
        <taxon>Mycoplasmatota</taxon>
        <taxon>Mollicutes</taxon>
        <taxon>Entomoplasmatales</taxon>
        <taxon>Spiroplasmataceae</taxon>
        <taxon>Spiroplasma</taxon>
    </lineage>
</organism>
<protein>
    <recommendedName>
        <fullName evidence="3">Lipoprotein</fullName>
    </recommendedName>
</protein>
<evidence type="ECO:0000313" key="2">
    <source>
        <dbReference type="Proteomes" id="UP000035661"/>
    </source>
</evidence>
<dbReference type="Proteomes" id="UP000035661">
    <property type="component" value="Chromosome"/>
</dbReference>
<dbReference type="EMBL" id="CP011856">
    <property type="protein sequence ID" value="AKM54201.1"/>
    <property type="molecule type" value="Genomic_DNA"/>
</dbReference>
<keyword evidence="2" id="KW-1185">Reference proteome</keyword>
<dbReference type="RefSeq" id="WP_047791431.1">
    <property type="nucleotide sequence ID" value="NZ_CP011856.1"/>
</dbReference>
<gene>
    <name evidence="1" type="ORF">SERIO_v1c06310</name>
</gene>
<accession>A0A0H3XK11</accession>
<sequence>MKKILTILGTISLTTGVATTLIACTGSKINNATPNTTTTKDAKVLNDIANMTTKYFLDFLGSNQFIDATEYGSQVFSEFFNSVSASQPTLTVKTDDKKFQEGIASINAIFKTYLNQINIQIAQEYSNVYVNSYPLTWNLDKNTSMLSYINLIKLNKLNPSVNINGLQAVNYQLNISYTINYKKLTAMNNFGFNFIVTNDPQRIKKFQTKSIAKISGAIYKYFNNNDIIIDKNPKYQKLYDKFDINYTKSHLVLDNIVQSELINFLNNDPDLSEIMQQVTWNDSQSILTLLSSAIDQTTNGMGVANPKYSSDRWAGVGFQPEQITPENFLNFYTDMLKIFKITEDKLQLASFNVNLAKINIAGMPLSSVVTNSGKPLTVTIAISKEGLKQKLINFATIITSFMKHYRIESASDHWIIHLPKELFNKIKTKKYDGALIDLNNDFLAQEDIKKLPDIEMFTLGDETKSKHSWVTRDEHTIGINKRWYWSFDLMFGNKTVDKSIFYTPLTSWYFYLNFKDDL</sequence>
<dbReference type="InterPro" id="IPR054816">
    <property type="entry name" value="Lipoprotein_mollicutes-type_CS"/>
</dbReference>
<dbReference type="KEGG" id="seri:SERIO_v1c06310"/>
<reference evidence="1 2" key="1">
    <citation type="journal article" date="2015" name="Genome Biol. Evol.">
        <title>Found and Lost: The Fates of Horizontally Acquired Genes in Arthropod-Symbiotic Spiroplasma.</title>
        <authorList>
            <person name="Lo W.S."/>
            <person name="Gasparich G.E."/>
            <person name="Kuo C.H."/>
        </authorList>
    </citation>
    <scope>NUCLEOTIDE SEQUENCE [LARGE SCALE GENOMIC DNA]</scope>
    <source>
        <strain evidence="2">TDA-040725-5</strain>
    </source>
</reference>
<evidence type="ECO:0008006" key="3">
    <source>
        <dbReference type="Google" id="ProtNLM"/>
    </source>
</evidence>
<name>A0A0H3XK11_9MOLU</name>
<dbReference type="AlphaFoldDB" id="A0A0H3XK11"/>